<gene>
    <name evidence="2" type="ORF">GCM10011425_22750</name>
</gene>
<dbReference type="Gene3D" id="2.60.120.10">
    <property type="entry name" value="Jelly Rolls"/>
    <property type="match status" value="1"/>
</dbReference>
<organism evidence="2 3">
    <name type="scientific">Mucilaginibacter galii</name>
    <dbReference type="NCBI Taxonomy" id="2005073"/>
    <lineage>
        <taxon>Bacteria</taxon>
        <taxon>Pseudomonadati</taxon>
        <taxon>Bacteroidota</taxon>
        <taxon>Sphingobacteriia</taxon>
        <taxon>Sphingobacteriales</taxon>
        <taxon>Sphingobacteriaceae</taxon>
        <taxon>Mucilaginibacter</taxon>
    </lineage>
</organism>
<dbReference type="InterPro" id="IPR018490">
    <property type="entry name" value="cNMP-bd_dom_sf"/>
</dbReference>
<feature type="domain" description="Cyclic nucleotide-binding" evidence="1">
    <location>
        <begin position="7"/>
        <end position="109"/>
    </location>
</feature>
<sequence>MYTNFNLLAELNETANQEIQRYLKLKKFKKGEYLLKKGQVCRYIFFIQEGLVKICFTNETREFIMRFFAENGIVTVIDSYFKQSPSAYDVLALEQTTVACISKTDLDRLCNENHSAERALRKLVTQASMNMMERVSEMLEENAGERYAHFLALNGQLVNRISLGDLASYLGITQVSLSRIRAKK</sequence>
<dbReference type="SUPFAM" id="SSF51206">
    <property type="entry name" value="cAMP-binding domain-like"/>
    <property type="match status" value="1"/>
</dbReference>
<evidence type="ECO:0000259" key="1">
    <source>
        <dbReference type="PROSITE" id="PS50042"/>
    </source>
</evidence>
<dbReference type="RefSeq" id="WP_188416797.1">
    <property type="nucleotide sequence ID" value="NZ_BMDO01000006.1"/>
</dbReference>
<protein>
    <submittedName>
        <fullName evidence="2">Cyclic nucleotide-binding protein</fullName>
    </submittedName>
</protein>
<evidence type="ECO:0000313" key="3">
    <source>
        <dbReference type="Proteomes" id="UP000662074"/>
    </source>
</evidence>
<dbReference type="Pfam" id="PF00027">
    <property type="entry name" value="cNMP_binding"/>
    <property type="match status" value="1"/>
</dbReference>
<reference evidence="2" key="2">
    <citation type="submission" date="2020-09" db="EMBL/GenBank/DDBJ databases">
        <authorList>
            <person name="Sun Q."/>
            <person name="Sedlacek I."/>
        </authorList>
    </citation>
    <scope>NUCLEOTIDE SEQUENCE</scope>
    <source>
        <strain evidence="2">CCM 8711</strain>
    </source>
</reference>
<dbReference type="InterPro" id="IPR000595">
    <property type="entry name" value="cNMP-bd_dom"/>
</dbReference>
<accession>A0A917N1P5</accession>
<dbReference type="InterPro" id="IPR014710">
    <property type="entry name" value="RmlC-like_jellyroll"/>
</dbReference>
<keyword evidence="3" id="KW-1185">Reference proteome</keyword>
<name>A0A917N1P5_9SPHI</name>
<proteinExistence type="predicted"/>
<evidence type="ECO:0000313" key="2">
    <source>
        <dbReference type="EMBL" id="GGI51063.1"/>
    </source>
</evidence>
<dbReference type="PROSITE" id="PS50042">
    <property type="entry name" value="CNMP_BINDING_3"/>
    <property type="match status" value="1"/>
</dbReference>
<dbReference type="SMART" id="SM00100">
    <property type="entry name" value="cNMP"/>
    <property type="match status" value="1"/>
</dbReference>
<reference evidence="2" key="1">
    <citation type="journal article" date="2014" name="Int. J. Syst. Evol. Microbiol.">
        <title>Complete genome sequence of Corynebacterium casei LMG S-19264T (=DSM 44701T), isolated from a smear-ripened cheese.</title>
        <authorList>
            <consortium name="US DOE Joint Genome Institute (JGI-PGF)"/>
            <person name="Walter F."/>
            <person name="Albersmeier A."/>
            <person name="Kalinowski J."/>
            <person name="Ruckert C."/>
        </authorList>
    </citation>
    <scope>NUCLEOTIDE SEQUENCE</scope>
    <source>
        <strain evidence="2">CCM 8711</strain>
    </source>
</reference>
<dbReference type="EMBL" id="BMDO01000006">
    <property type="protein sequence ID" value="GGI51063.1"/>
    <property type="molecule type" value="Genomic_DNA"/>
</dbReference>
<dbReference type="Proteomes" id="UP000662074">
    <property type="component" value="Unassembled WGS sequence"/>
</dbReference>
<dbReference type="AlphaFoldDB" id="A0A917N1P5"/>
<comment type="caution">
    <text evidence="2">The sequence shown here is derived from an EMBL/GenBank/DDBJ whole genome shotgun (WGS) entry which is preliminary data.</text>
</comment>
<dbReference type="CDD" id="cd00038">
    <property type="entry name" value="CAP_ED"/>
    <property type="match status" value="1"/>
</dbReference>